<evidence type="ECO:0000313" key="2">
    <source>
        <dbReference type="EMBL" id="MDT0541534.1"/>
    </source>
</evidence>
<sequence length="358" mass="38980">MTQNTLRSRRTATLLVAAASLAVGLVASPANAATTWESLPVPATYVNMSLLPFDSQNAYATTEPYCWGGCLPDEKLWQRSGSTWKELKPPTDAALDTLAGTGPNDLWAIGRKDIGSTVWHVHHYDGTKWSSDLTPDTRNLEILDAEAVSRTSLWGAGNTRNDGWTPTVTHWDGQRWNTTRFTDIDGSFDAVDVRSENDIWAVGYRDKGTTTPADYQPLAMHYDGTKWSEVPVPETPGEMNILRTVLSNGPNDVWVASDSHVSHWDGATWTRRDIPVSGRVTSFANYGGQIYAGVWVDLSGGPKLLRWSGTSWVADTSLTGGTTVTQLATTPDGALYALSQGASSPYNYLSRLAPPTAR</sequence>
<evidence type="ECO:0000256" key="1">
    <source>
        <dbReference type="SAM" id="SignalP"/>
    </source>
</evidence>
<name>A0ABU2X6K1_9ACTN</name>
<comment type="caution">
    <text evidence="2">The sequence shown here is derived from an EMBL/GenBank/DDBJ whole genome shotgun (WGS) entry which is preliminary data.</text>
</comment>
<protein>
    <recommendedName>
        <fullName evidence="4">Secreted protein</fullName>
    </recommendedName>
</protein>
<dbReference type="Proteomes" id="UP001180754">
    <property type="component" value="Unassembled WGS sequence"/>
</dbReference>
<dbReference type="InterPro" id="IPR006311">
    <property type="entry name" value="TAT_signal"/>
</dbReference>
<dbReference type="EMBL" id="JAVRFD010000001">
    <property type="protein sequence ID" value="MDT0541534.1"/>
    <property type="molecule type" value="Genomic_DNA"/>
</dbReference>
<feature type="chain" id="PRO_5046039609" description="Secreted protein" evidence="1">
    <location>
        <begin position="33"/>
        <end position="358"/>
    </location>
</feature>
<evidence type="ECO:0000313" key="3">
    <source>
        <dbReference type="Proteomes" id="UP001180754"/>
    </source>
</evidence>
<gene>
    <name evidence="2" type="ORF">RND15_02225</name>
</gene>
<organism evidence="2 3">
    <name type="scientific">Streptomyces lonegramiae</name>
    <dbReference type="NCBI Taxonomy" id="3075524"/>
    <lineage>
        <taxon>Bacteria</taxon>
        <taxon>Bacillati</taxon>
        <taxon>Actinomycetota</taxon>
        <taxon>Actinomycetes</taxon>
        <taxon>Kitasatosporales</taxon>
        <taxon>Streptomycetaceae</taxon>
        <taxon>Streptomyces</taxon>
    </lineage>
</organism>
<dbReference type="PROSITE" id="PS51318">
    <property type="entry name" value="TAT"/>
    <property type="match status" value="1"/>
</dbReference>
<proteinExistence type="predicted"/>
<accession>A0ABU2X6K1</accession>
<feature type="signal peptide" evidence="1">
    <location>
        <begin position="1"/>
        <end position="32"/>
    </location>
</feature>
<keyword evidence="1" id="KW-0732">Signal</keyword>
<evidence type="ECO:0008006" key="4">
    <source>
        <dbReference type="Google" id="ProtNLM"/>
    </source>
</evidence>
<dbReference type="RefSeq" id="WP_311721804.1">
    <property type="nucleotide sequence ID" value="NZ_JAVRFD010000001.1"/>
</dbReference>
<reference evidence="2" key="1">
    <citation type="submission" date="2024-05" db="EMBL/GenBank/DDBJ databases">
        <title>30 novel species of actinomycetes from the DSMZ collection.</title>
        <authorList>
            <person name="Nouioui I."/>
        </authorList>
    </citation>
    <scope>NUCLEOTIDE SEQUENCE</scope>
    <source>
        <strain evidence="2">DSM 41529</strain>
    </source>
</reference>
<keyword evidence="3" id="KW-1185">Reference proteome</keyword>